<organism evidence="1 2">
    <name type="scientific">Candidatus Magasanikbacteria bacterium CG10_big_fil_rev_8_21_14_0_10_43_6</name>
    <dbReference type="NCBI Taxonomy" id="1974650"/>
    <lineage>
        <taxon>Bacteria</taxon>
        <taxon>Candidatus Magasanikiibacteriota</taxon>
    </lineage>
</organism>
<dbReference type="PANTHER" id="PTHR43649">
    <property type="entry name" value="ARABINOSE-BINDING PROTEIN-RELATED"/>
    <property type="match status" value="1"/>
</dbReference>
<reference evidence="2" key="1">
    <citation type="submission" date="2017-09" db="EMBL/GenBank/DDBJ databases">
        <title>Depth-based differentiation of microbial function through sediment-hosted aquifers and enrichment of novel symbionts in the deep terrestrial subsurface.</title>
        <authorList>
            <person name="Probst A.J."/>
            <person name="Ladd B."/>
            <person name="Jarett J.K."/>
            <person name="Geller-Mcgrath D.E."/>
            <person name="Sieber C.M.K."/>
            <person name="Emerson J.B."/>
            <person name="Anantharaman K."/>
            <person name="Thomas B.C."/>
            <person name="Malmstrom R."/>
            <person name="Stieglmeier M."/>
            <person name="Klingl A."/>
            <person name="Woyke T."/>
            <person name="Ryan C.M."/>
            <person name="Banfield J.F."/>
        </authorList>
    </citation>
    <scope>NUCLEOTIDE SEQUENCE [LARGE SCALE GENOMIC DNA]</scope>
</reference>
<sequence length="457" mass="51178">MLKYFPRIVAITLLLLLVGLGCKGPSAAEEAAIRPTVLNYWTVFNDVATLRQFADEYTASKPYLTINIRQVRYEEFDKLFVNALADDIGPDIISVHTRWLRKYQPRLAAMPSSVSAADVFIKGEYTQELVIDRKQNAMPSLNTVKSSYIATVADDVAIGGQMYGLPLSVDTLALYYNKDLLDRAGIATPPATWEEFLEAVSKSTQFREDGTIVQSGVALGTGNNIDNAPDILALLMMQKGVEVTRGASVLFDTSIEQLRGTHPTLEALRFYTDFARPNKEVYSWNATKDDALNAFVRGQSVFYVGYAFDQTRIRTRAPQMNLAIIPMPQLDPSRPVNVANYWVEGVVGKSKEKDLAWDFIRFITSPANTKIYADKMRQPSPYRSHVAEYAEDPLLSPFANQILTAKNWYRGRNVDVAEGALSSLIELYLEPYAIDVAEDQRDVNLIKNAARIIQQTM</sequence>
<dbReference type="SUPFAM" id="SSF53850">
    <property type="entry name" value="Periplasmic binding protein-like II"/>
    <property type="match status" value="1"/>
</dbReference>
<dbReference type="Pfam" id="PF13416">
    <property type="entry name" value="SBP_bac_8"/>
    <property type="match status" value="1"/>
</dbReference>
<dbReference type="AlphaFoldDB" id="A0A2M6W026"/>
<protein>
    <recommendedName>
        <fullName evidence="3">ABC transporter substrate-binding protein</fullName>
    </recommendedName>
</protein>
<name>A0A2M6W026_9BACT</name>
<evidence type="ECO:0008006" key="3">
    <source>
        <dbReference type="Google" id="ProtNLM"/>
    </source>
</evidence>
<dbReference type="PROSITE" id="PS51257">
    <property type="entry name" value="PROKAR_LIPOPROTEIN"/>
    <property type="match status" value="1"/>
</dbReference>
<dbReference type="PANTHER" id="PTHR43649:SF12">
    <property type="entry name" value="DIACETYLCHITOBIOSE BINDING PROTEIN DASA"/>
    <property type="match status" value="1"/>
</dbReference>
<dbReference type="Gene3D" id="3.40.190.10">
    <property type="entry name" value="Periplasmic binding protein-like II"/>
    <property type="match status" value="1"/>
</dbReference>
<comment type="caution">
    <text evidence="1">The sequence shown here is derived from an EMBL/GenBank/DDBJ whole genome shotgun (WGS) entry which is preliminary data.</text>
</comment>
<dbReference type="Proteomes" id="UP000229362">
    <property type="component" value="Unassembled WGS sequence"/>
</dbReference>
<dbReference type="InterPro" id="IPR050490">
    <property type="entry name" value="Bact_solute-bd_prot1"/>
</dbReference>
<dbReference type="InterPro" id="IPR006059">
    <property type="entry name" value="SBP"/>
</dbReference>
<proteinExistence type="predicted"/>
<evidence type="ECO:0000313" key="1">
    <source>
        <dbReference type="EMBL" id="PIT86151.1"/>
    </source>
</evidence>
<dbReference type="EMBL" id="PFBZ01000201">
    <property type="protein sequence ID" value="PIT86151.1"/>
    <property type="molecule type" value="Genomic_DNA"/>
</dbReference>
<evidence type="ECO:0000313" key="2">
    <source>
        <dbReference type="Proteomes" id="UP000229362"/>
    </source>
</evidence>
<accession>A0A2M6W026</accession>
<gene>
    <name evidence="1" type="ORF">COU33_04755</name>
</gene>